<protein>
    <recommendedName>
        <fullName evidence="2">N-acetylmuramoyl-L-alanine amidase</fullName>
        <ecNumber evidence="2">3.5.1.28</ecNumber>
    </recommendedName>
</protein>
<dbReference type="EC" id="3.5.1.28" evidence="2"/>
<comment type="caution">
    <text evidence="5">The sequence shown here is derived from an EMBL/GenBank/DDBJ whole genome shotgun (WGS) entry which is preliminary data.</text>
</comment>
<evidence type="ECO:0000259" key="4">
    <source>
        <dbReference type="SMART" id="SM00646"/>
    </source>
</evidence>
<dbReference type="Gene3D" id="3.40.630.40">
    <property type="entry name" value="Zn-dependent exopeptidases"/>
    <property type="match status" value="1"/>
</dbReference>
<evidence type="ECO:0000313" key="6">
    <source>
        <dbReference type="Proteomes" id="UP001221366"/>
    </source>
</evidence>
<gene>
    <name evidence="5" type="ORF">PY092_12370</name>
</gene>
<evidence type="ECO:0000256" key="3">
    <source>
        <dbReference type="ARBA" id="ARBA00022801"/>
    </source>
</evidence>
<dbReference type="CDD" id="cd02696">
    <property type="entry name" value="MurNAc-LAA"/>
    <property type="match status" value="1"/>
</dbReference>
<keyword evidence="3" id="KW-0378">Hydrolase</keyword>
<dbReference type="SMART" id="SM00646">
    <property type="entry name" value="Ami_3"/>
    <property type="match status" value="1"/>
</dbReference>
<dbReference type="RefSeq" id="WP_275616119.1">
    <property type="nucleotide sequence ID" value="NZ_JARFVB010000007.1"/>
</dbReference>
<sequence length="217" mass="23756">MKTALRILFLLFTVYPPLCYGQSTHNLPIVSIDPGHGGTDSGAIGTQGVLEKDIVLKVAQEMVRLNQDIHCGTLELYLTRYTDTLVSLKDRTGLAKALKADAYISLHCNQAQRKGAQGIEMYVSKGRGRHTEASFRLANTIGQNLNLHLSLKDRGVKTGNFQVLRKTAQLCPSVLVELGFLSNGVEEEHLSKKPSITAIALVLLETIKVYCDGGNHQ</sequence>
<evidence type="ECO:0000256" key="2">
    <source>
        <dbReference type="ARBA" id="ARBA00011901"/>
    </source>
</evidence>
<dbReference type="InterPro" id="IPR050695">
    <property type="entry name" value="N-acetylmuramoyl_amidase_3"/>
</dbReference>
<reference evidence="5 6" key="1">
    <citation type="submission" date="2023-03" db="EMBL/GenBank/DDBJ databases">
        <title>Muricauda XX sp. nov. and Muricauda XXX sp. nov., two novel species isolated from Okinawa Trough.</title>
        <authorList>
            <person name="Cao W."/>
            <person name="Deng X."/>
        </authorList>
    </citation>
    <scope>NUCLEOTIDE SEQUENCE [LARGE SCALE GENOMIC DNA]</scope>
    <source>
        <strain evidence="5 6">334s03</strain>
    </source>
</reference>
<feature type="domain" description="MurNAc-LAA" evidence="4">
    <location>
        <begin position="92"/>
        <end position="208"/>
    </location>
</feature>
<accession>A0ABT5Y0H5</accession>
<dbReference type="EMBL" id="JARFVB010000007">
    <property type="protein sequence ID" value="MDF0716948.1"/>
    <property type="molecule type" value="Genomic_DNA"/>
</dbReference>
<evidence type="ECO:0000256" key="1">
    <source>
        <dbReference type="ARBA" id="ARBA00001561"/>
    </source>
</evidence>
<dbReference type="SUPFAM" id="SSF53187">
    <property type="entry name" value="Zn-dependent exopeptidases"/>
    <property type="match status" value="1"/>
</dbReference>
<dbReference type="Pfam" id="PF01520">
    <property type="entry name" value="Amidase_3"/>
    <property type="match status" value="1"/>
</dbReference>
<organism evidence="5 6">
    <name type="scientific">Flagellimonas yonaguniensis</name>
    <dbReference type="NCBI Taxonomy" id="3031325"/>
    <lineage>
        <taxon>Bacteria</taxon>
        <taxon>Pseudomonadati</taxon>
        <taxon>Bacteroidota</taxon>
        <taxon>Flavobacteriia</taxon>
        <taxon>Flavobacteriales</taxon>
        <taxon>Flavobacteriaceae</taxon>
        <taxon>Flagellimonas</taxon>
    </lineage>
</organism>
<dbReference type="PANTHER" id="PTHR30404:SF0">
    <property type="entry name" value="N-ACETYLMURAMOYL-L-ALANINE AMIDASE AMIC"/>
    <property type="match status" value="1"/>
</dbReference>
<dbReference type="InterPro" id="IPR002508">
    <property type="entry name" value="MurNAc-LAA_cat"/>
</dbReference>
<dbReference type="PANTHER" id="PTHR30404">
    <property type="entry name" value="N-ACETYLMURAMOYL-L-ALANINE AMIDASE"/>
    <property type="match status" value="1"/>
</dbReference>
<dbReference type="Proteomes" id="UP001221366">
    <property type="component" value="Unassembled WGS sequence"/>
</dbReference>
<proteinExistence type="predicted"/>
<name>A0ABT5Y0H5_9FLAO</name>
<evidence type="ECO:0000313" key="5">
    <source>
        <dbReference type="EMBL" id="MDF0716948.1"/>
    </source>
</evidence>
<comment type="catalytic activity">
    <reaction evidence="1">
        <text>Hydrolyzes the link between N-acetylmuramoyl residues and L-amino acid residues in certain cell-wall glycopeptides.</text>
        <dbReference type="EC" id="3.5.1.28"/>
    </reaction>
</comment>
<keyword evidence="6" id="KW-1185">Reference proteome</keyword>